<feature type="binding site" evidence="11">
    <location>
        <position position="74"/>
    </location>
    <ligand>
        <name>Na(+)</name>
        <dbReference type="ChEBI" id="CHEBI:29101"/>
        <note>structural</note>
    </ligand>
</feature>
<keyword evidence="4 11" id="KW-0812">Transmembrane</keyword>
<reference evidence="12 13" key="1">
    <citation type="submission" date="2020-01" db="EMBL/GenBank/DDBJ databases">
        <authorList>
            <person name="Kim M.K."/>
        </authorList>
    </citation>
    <scope>NUCLEOTIDE SEQUENCE [LARGE SCALE GENOMIC DNA]</scope>
    <source>
        <strain evidence="12 13">172606-1</strain>
    </source>
</reference>
<dbReference type="EMBL" id="CP048222">
    <property type="protein sequence ID" value="QHT71197.1"/>
    <property type="molecule type" value="Genomic_DNA"/>
</dbReference>
<dbReference type="InterPro" id="IPR003691">
    <property type="entry name" value="FluC"/>
</dbReference>
<dbReference type="GO" id="GO:0140114">
    <property type="term" value="P:cellular detoxification of fluoride"/>
    <property type="evidence" value="ECO:0007669"/>
    <property type="project" value="UniProtKB-UniRule"/>
</dbReference>
<organism evidence="12 13">
    <name type="scientific">Rhodocytophaga rosea</name>
    <dbReference type="NCBI Taxonomy" id="2704465"/>
    <lineage>
        <taxon>Bacteria</taxon>
        <taxon>Pseudomonadati</taxon>
        <taxon>Bacteroidota</taxon>
        <taxon>Cytophagia</taxon>
        <taxon>Cytophagales</taxon>
        <taxon>Rhodocytophagaceae</taxon>
        <taxon>Rhodocytophaga</taxon>
    </lineage>
</organism>
<evidence type="ECO:0000256" key="2">
    <source>
        <dbReference type="ARBA" id="ARBA00022475"/>
    </source>
</evidence>
<comment type="similarity">
    <text evidence="9 11">Belongs to the fluoride channel Fluc/FEX (TC 1.A.43) family.</text>
</comment>
<sequence>MKEFLAVFIGGGIGSLARYGISKGMSGYSHTFPFATLLANMLSCFIAGMVISFVEQKFISHPTVKVFLLVGFCGGFSTFSALIRESLLMMEEDRAGPMLLYNLLSIILGLVAILSGVWLGKILVR</sequence>
<evidence type="ECO:0000256" key="6">
    <source>
        <dbReference type="ARBA" id="ARBA00023065"/>
    </source>
</evidence>
<keyword evidence="2 11" id="KW-1003">Cell membrane</keyword>
<comment type="subcellular location">
    <subcellularLocation>
        <location evidence="1 11">Cell membrane</location>
        <topology evidence="1 11">Multi-pass membrane protein</topology>
    </subcellularLocation>
</comment>
<evidence type="ECO:0000256" key="11">
    <source>
        <dbReference type="HAMAP-Rule" id="MF_00454"/>
    </source>
</evidence>
<evidence type="ECO:0000256" key="3">
    <source>
        <dbReference type="ARBA" id="ARBA00022519"/>
    </source>
</evidence>
<keyword evidence="3" id="KW-0997">Cell inner membrane</keyword>
<keyword evidence="13" id="KW-1185">Reference proteome</keyword>
<evidence type="ECO:0000256" key="8">
    <source>
        <dbReference type="ARBA" id="ARBA00023303"/>
    </source>
</evidence>
<feature type="transmembrane region" description="Helical" evidence="11">
    <location>
        <begin position="66"/>
        <end position="83"/>
    </location>
</feature>
<dbReference type="RefSeq" id="WP_162447137.1">
    <property type="nucleotide sequence ID" value="NZ_CP048222.1"/>
</dbReference>
<evidence type="ECO:0000256" key="4">
    <source>
        <dbReference type="ARBA" id="ARBA00022692"/>
    </source>
</evidence>
<dbReference type="AlphaFoldDB" id="A0A6C0GTH4"/>
<dbReference type="NCBIfam" id="TIGR00494">
    <property type="entry name" value="crcB"/>
    <property type="match status" value="1"/>
</dbReference>
<evidence type="ECO:0000256" key="1">
    <source>
        <dbReference type="ARBA" id="ARBA00004651"/>
    </source>
</evidence>
<keyword evidence="7 11" id="KW-0472">Membrane</keyword>
<gene>
    <name evidence="11 12" type="primary">crcB</name>
    <name evidence="11" type="synonym">fluC</name>
    <name evidence="12" type="ORF">GXP67_33370</name>
</gene>
<evidence type="ECO:0000256" key="9">
    <source>
        <dbReference type="ARBA" id="ARBA00035120"/>
    </source>
</evidence>
<keyword evidence="6 11" id="KW-0406">Ion transport</keyword>
<dbReference type="Proteomes" id="UP000480178">
    <property type="component" value="Chromosome"/>
</dbReference>
<dbReference type="PANTHER" id="PTHR28259:SF1">
    <property type="entry name" value="FLUORIDE EXPORT PROTEIN 1-RELATED"/>
    <property type="match status" value="1"/>
</dbReference>
<comment type="activity regulation">
    <text evidence="11">Na(+) is not transported, but it plays an essential structural role and its presence is essential for fluoride channel function.</text>
</comment>
<dbReference type="Pfam" id="PF02537">
    <property type="entry name" value="CRCB"/>
    <property type="match status" value="1"/>
</dbReference>
<feature type="transmembrane region" description="Helical" evidence="11">
    <location>
        <begin position="103"/>
        <end position="124"/>
    </location>
</feature>
<evidence type="ECO:0000256" key="10">
    <source>
        <dbReference type="ARBA" id="ARBA00035585"/>
    </source>
</evidence>
<dbReference type="PANTHER" id="PTHR28259">
    <property type="entry name" value="FLUORIDE EXPORT PROTEIN 1-RELATED"/>
    <property type="match status" value="1"/>
</dbReference>
<keyword evidence="11" id="KW-0479">Metal-binding</keyword>
<dbReference type="HAMAP" id="MF_00454">
    <property type="entry name" value="FluC"/>
    <property type="match status" value="1"/>
</dbReference>
<name>A0A6C0GTH4_9BACT</name>
<evidence type="ECO:0000313" key="12">
    <source>
        <dbReference type="EMBL" id="QHT71197.1"/>
    </source>
</evidence>
<keyword evidence="5 11" id="KW-1133">Transmembrane helix</keyword>
<protein>
    <recommendedName>
        <fullName evidence="11">Fluoride-specific ion channel FluC</fullName>
    </recommendedName>
</protein>
<accession>A0A6C0GTH4</accession>
<feature type="transmembrane region" description="Helical" evidence="11">
    <location>
        <begin position="33"/>
        <end position="54"/>
    </location>
</feature>
<feature type="binding site" evidence="11">
    <location>
        <position position="77"/>
    </location>
    <ligand>
        <name>Na(+)</name>
        <dbReference type="ChEBI" id="CHEBI:29101"/>
        <note>structural</note>
    </ligand>
</feature>
<keyword evidence="11" id="KW-0915">Sodium</keyword>
<dbReference type="KEGG" id="rhoz:GXP67_33370"/>
<evidence type="ECO:0000256" key="7">
    <source>
        <dbReference type="ARBA" id="ARBA00023136"/>
    </source>
</evidence>
<dbReference type="GO" id="GO:0005886">
    <property type="term" value="C:plasma membrane"/>
    <property type="evidence" value="ECO:0007669"/>
    <property type="project" value="UniProtKB-SubCell"/>
</dbReference>
<evidence type="ECO:0000256" key="5">
    <source>
        <dbReference type="ARBA" id="ARBA00022989"/>
    </source>
</evidence>
<proteinExistence type="inferred from homology"/>
<dbReference type="GO" id="GO:0046872">
    <property type="term" value="F:metal ion binding"/>
    <property type="evidence" value="ECO:0007669"/>
    <property type="project" value="UniProtKB-KW"/>
</dbReference>
<keyword evidence="11" id="KW-0813">Transport</keyword>
<keyword evidence="8 11" id="KW-0407">Ion channel</keyword>
<dbReference type="GO" id="GO:0062054">
    <property type="term" value="F:fluoride channel activity"/>
    <property type="evidence" value="ECO:0007669"/>
    <property type="project" value="UniProtKB-UniRule"/>
</dbReference>
<comment type="catalytic activity">
    <reaction evidence="10">
        <text>fluoride(in) = fluoride(out)</text>
        <dbReference type="Rhea" id="RHEA:76159"/>
        <dbReference type="ChEBI" id="CHEBI:17051"/>
    </reaction>
    <physiologicalReaction direction="left-to-right" evidence="10">
        <dbReference type="Rhea" id="RHEA:76160"/>
    </physiologicalReaction>
</comment>
<evidence type="ECO:0000313" key="13">
    <source>
        <dbReference type="Proteomes" id="UP000480178"/>
    </source>
</evidence>
<comment type="function">
    <text evidence="11">Fluoride-specific ion channel. Important for reducing fluoride concentration in the cell, thus reducing its toxicity.</text>
</comment>